<dbReference type="InterPro" id="IPR032675">
    <property type="entry name" value="LRR_dom_sf"/>
</dbReference>
<evidence type="ECO:0000256" key="3">
    <source>
        <dbReference type="ARBA" id="ARBA00022737"/>
    </source>
</evidence>
<gene>
    <name evidence="6" type="ORF">MCOR_51581</name>
</gene>
<dbReference type="PANTHER" id="PTHR24366">
    <property type="entry name" value="IG(IMMUNOGLOBULIN) AND LRR(LEUCINE RICH REPEAT) DOMAINS"/>
    <property type="match status" value="1"/>
</dbReference>
<feature type="domain" description="TIR" evidence="5">
    <location>
        <begin position="568"/>
        <end position="713"/>
    </location>
</feature>
<feature type="transmembrane region" description="Helical" evidence="4">
    <location>
        <begin position="7"/>
        <end position="25"/>
    </location>
</feature>
<keyword evidence="7" id="KW-1185">Reference proteome</keyword>
<proteinExistence type="inferred from homology"/>
<dbReference type="Pfam" id="PF13855">
    <property type="entry name" value="LRR_8"/>
    <property type="match status" value="1"/>
</dbReference>
<organism evidence="6 7">
    <name type="scientific">Mytilus coruscus</name>
    <name type="common">Sea mussel</name>
    <dbReference type="NCBI Taxonomy" id="42192"/>
    <lineage>
        <taxon>Eukaryota</taxon>
        <taxon>Metazoa</taxon>
        <taxon>Spiralia</taxon>
        <taxon>Lophotrochozoa</taxon>
        <taxon>Mollusca</taxon>
        <taxon>Bivalvia</taxon>
        <taxon>Autobranchia</taxon>
        <taxon>Pteriomorphia</taxon>
        <taxon>Mytilida</taxon>
        <taxon>Mytiloidea</taxon>
        <taxon>Mytilidae</taxon>
        <taxon>Mytilinae</taxon>
        <taxon>Mytilus</taxon>
    </lineage>
</organism>
<dbReference type="SMART" id="SM00369">
    <property type="entry name" value="LRR_TYP"/>
    <property type="match status" value="2"/>
</dbReference>
<comment type="similarity">
    <text evidence="1">Belongs to the Toll-like receptor family.</text>
</comment>
<name>A0A6J8EGU4_MYTCO</name>
<dbReference type="OrthoDB" id="6061172at2759"/>
<dbReference type="Gene3D" id="3.80.10.10">
    <property type="entry name" value="Ribonuclease Inhibitor"/>
    <property type="match status" value="2"/>
</dbReference>
<dbReference type="InterPro" id="IPR003591">
    <property type="entry name" value="Leu-rich_rpt_typical-subtyp"/>
</dbReference>
<dbReference type="SUPFAM" id="SSF52200">
    <property type="entry name" value="Toll/Interleukin receptor TIR domain"/>
    <property type="match status" value="1"/>
</dbReference>
<keyword evidence="2" id="KW-0433">Leucine-rich repeat</keyword>
<evidence type="ECO:0000313" key="7">
    <source>
        <dbReference type="Proteomes" id="UP000507470"/>
    </source>
</evidence>
<dbReference type="AlphaFoldDB" id="A0A6J8EGU4"/>
<dbReference type="PANTHER" id="PTHR24366:SF96">
    <property type="entry name" value="LEUCINE RICH REPEAT CONTAINING 53"/>
    <property type="match status" value="1"/>
</dbReference>
<evidence type="ECO:0000313" key="6">
    <source>
        <dbReference type="EMBL" id="CAC5419206.1"/>
    </source>
</evidence>
<dbReference type="Proteomes" id="UP000507470">
    <property type="component" value="Unassembled WGS sequence"/>
</dbReference>
<evidence type="ECO:0000259" key="5">
    <source>
        <dbReference type="PROSITE" id="PS50104"/>
    </source>
</evidence>
<dbReference type="PROSITE" id="PS51450">
    <property type="entry name" value="LRR"/>
    <property type="match status" value="1"/>
</dbReference>
<dbReference type="InterPro" id="IPR000157">
    <property type="entry name" value="TIR_dom"/>
</dbReference>
<dbReference type="SUPFAM" id="SSF52058">
    <property type="entry name" value="L domain-like"/>
    <property type="match status" value="1"/>
</dbReference>
<evidence type="ECO:0000256" key="4">
    <source>
        <dbReference type="SAM" id="Phobius"/>
    </source>
</evidence>
<dbReference type="GO" id="GO:0007165">
    <property type="term" value="P:signal transduction"/>
    <property type="evidence" value="ECO:0007669"/>
    <property type="project" value="InterPro"/>
</dbReference>
<evidence type="ECO:0000256" key="2">
    <source>
        <dbReference type="ARBA" id="ARBA00022614"/>
    </source>
</evidence>
<keyword evidence="4" id="KW-0812">Transmembrane</keyword>
<dbReference type="EMBL" id="CACVKT020009002">
    <property type="protein sequence ID" value="CAC5419206.1"/>
    <property type="molecule type" value="Genomic_DNA"/>
</dbReference>
<keyword evidence="4" id="KW-1133">Transmembrane helix</keyword>
<keyword evidence="4" id="KW-0472">Membrane</keyword>
<keyword evidence="3" id="KW-0677">Repeat</keyword>
<feature type="transmembrane region" description="Helical" evidence="4">
    <location>
        <begin position="528"/>
        <end position="556"/>
    </location>
</feature>
<accession>A0A6J8EGU4</accession>
<dbReference type="InterPro" id="IPR001611">
    <property type="entry name" value="Leu-rich_rpt"/>
</dbReference>
<dbReference type="PROSITE" id="PS50104">
    <property type="entry name" value="TIR"/>
    <property type="match status" value="1"/>
</dbReference>
<dbReference type="SUPFAM" id="SSF52075">
    <property type="entry name" value="Outer arm dynein light chain 1"/>
    <property type="match status" value="1"/>
</dbReference>
<dbReference type="InterPro" id="IPR035897">
    <property type="entry name" value="Toll_tir_struct_dom_sf"/>
</dbReference>
<protein>
    <recommendedName>
        <fullName evidence="5">TIR domain-containing protein</fullName>
    </recommendedName>
</protein>
<evidence type="ECO:0000256" key="1">
    <source>
        <dbReference type="ARBA" id="ARBA00009634"/>
    </source>
</evidence>
<sequence>MLQATAMSHLFLVIYIVFINSIWIVKGENNFDWKPDINGTNDYTCNLDFCTGNQFEVNRCCACNYIGSNVSEFFPLRVEMINNKGNSVVILNKKDIGAVNVSITHLNGWLRYFPSNLCDFKSELKFIDFSYNHIKVWTNLSCLHMLDSLKLTGNRLTTVSNSTFIGLYSLRSVDLSFNEIRTIDLHMLSDQSIHLFNIDLSNNFMKTLDFSNMIVQDKFFCKIDFSYNEIQGLTNKVGTLFNDKVYQNGGDILLRNMTKAFVFTEWLSDSADTIEDYQRMFSNFRGTYDIENSKVHCDCHVARFLKYCPDDFYRIYRSKNNNFICGSPEKLVNISVLDIPLYDDVFDEMICEVWDHCPRKCKCIEQPRRERLFIDCSNQSLHTLPVEMPQSLFSLEIDFSDNLIINIDNREYLKRTVGINFERNLLKSVDKTFLENIPMMNSVNLKQNRITSLAKEIQNLHPDMFLFNQTEIVCECSSEWIKIWREMKHANSSFEFRCRAENGHGIMIELFSFIDLVCETEQPDNSAIIIGFLVLLSILSFVLTAIIFFHFELSILGAKLRRKTKKDWNRDIFISFDEENVEVFIFIQKILKPNLIRKGYKVFSSDDMLAGQSRDLKDEHNVQVEPRDVIIVLSDNFDKPKNINDKCWVLTEFDYCWKKFIRLHIRSLITLNFDSLSSSDISNRKLKAVKRICPSVLVPDRRHEVLTRFETILGAPIRKHAFN</sequence>
<dbReference type="Gene3D" id="3.40.50.10140">
    <property type="entry name" value="Toll/interleukin-1 receptor homology (TIR) domain"/>
    <property type="match status" value="1"/>
</dbReference>
<reference evidence="6 7" key="1">
    <citation type="submission" date="2020-06" db="EMBL/GenBank/DDBJ databases">
        <authorList>
            <person name="Li R."/>
            <person name="Bekaert M."/>
        </authorList>
    </citation>
    <scope>NUCLEOTIDE SEQUENCE [LARGE SCALE GENOMIC DNA]</scope>
    <source>
        <strain evidence="7">wild</strain>
    </source>
</reference>